<evidence type="ECO:0000256" key="1">
    <source>
        <dbReference type="ARBA" id="ARBA00022987"/>
    </source>
</evidence>
<evidence type="ECO:0000256" key="2">
    <source>
        <dbReference type="ARBA" id="ARBA00035108"/>
    </source>
</evidence>
<accession>A0ABZ1BXL6</accession>
<organism evidence="4 5">
    <name type="scientific">Carboxydichorda subterranea</name>
    <dbReference type="NCBI Taxonomy" id="3109565"/>
    <lineage>
        <taxon>Bacteria</taxon>
        <taxon>Bacillati</taxon>
        <taxon>Bacillota</taxon>
        <taxon>Limnochordia</taxon>
        <taxon>Limnochordales</taxon>
        <taxon>Geochordaceae</taxon>
        <taxon>Carboxydichorda</taxon>
    </lineage>
</organism>
<keyword evidence="1" id="KW-0304">Gas vesicle</keyword>
<dbReference type="Pfam" id="PF06386">
    <property type="entry name" value="GvpL_GvpF"/>
    <property type="match status" value="1"/>
</dbReference>
<reference evidence="4 5" key="1">
    <citation type="journal article" date="2024" name="Front. Microbiol.">
        <title>Novel thermophilic genera Geochorda gen. nov. and Carboxydochorda gen. nov. from the deep terrestrial subsurface reveal the ecophysiological diversity in the class Limnochordia.</title>
        <authorList>
            <person name="Karnachuk O.V."/>
            <person name="Lukina A.P."/>
            <person name="Avakyan M.R."/>
            <person name="Kadnikov V.V."/>
            <person name="Begmatov S."/>
            <person name="Beletsky A.V."/>
            <person name="Vlasova K.G."/>
            <person name="Novikov A.A."/>
            <person name="Shcherbakova V.A."/>
            <person name="Mardanov A.V."/>
            <person name="Ravin N.V."/>
        </authorList>
    </citation>
    <scope>NUCLEOTIDE SEQUENCE [LARGE SCALE GENOMIC DNA]</scope>
    <source>
        <strain evidence="4 5">L945</strain>
    </source>
</reference>
<proteinExistence type="inferred from homology"/>
<gene>
    <name evidence="4" type="ORF">U7230_15280</name>
</gene>
<evidence type="ECO:0000313" key="4">
    <source>
        <dbReference type="EMBL" id="WRP17421.1"/>
    </source>
</evidence>
<dbReference type="PANTHER" id="PTHR36852:SF1">
    <property type="entry name" value="PROTEIN GVPL 2"/>
    <property type="match status" value="1"/>
</dbReference>
<keyword evidence="5" id="KW-1185">Reference proteome</keyword>
<dbReference type="PANTHER" id="PTHR36852">
    <property type="entry name" value="PROTEIN GVPL 2"/>
    <property type="match status" value="1"/>
</dbReference>
<dbReference type="RefSeq" id="WP_324716692.1">
    <property type="nucleotide sequence ID" value="NZ_CP141615.1"/>
</dbReference>
<evidence type="ECO:0000313" key="5">
    <source>
        <dbReference type="Proteomes" id="UP001332192"/>
    </source>
</evidence>
<name>A0ABZ1BXL6_9FIRM</name>
<evidence type="ECO:0000256" key="3">
    <source>
        <dbReference type="ARBA" id="ARBA00035643"/>
    </source>
</evidence>
<dbReference type="EMBL" id="CP141615">
    <property type="protein sequence ID" value="WRP17421.1"/>
    <property type="molecule type" value="Genomic_DNA"/>
</dbReference>
<dbReference type="Proteomes" id="UP001332192">
    <property type="component" value="Chromosome"/>
</dbReference>
<dbReference type="InterPro" id="IPR009430">
    <property type="entry name" value="GvpL/GvpF"/>
</dbReference>
<sequence length="257" mass="28614">MSNWHVYAAADPDALNPRNLALPVPGIRGTAVHLVKCGPLVVAASDLAEQVERPTPEELAAHAEVARWFLDQGATVLPFRFGVTAPSQQAIRRLVELNERALVRQLDYLRGRVEASLVAFWEREALRQALLRTPAVRRCVAAARVSPGSEYAARVELGSLAERVVQTWREQCELLARRSLMSHVVELQEGRLIGVRMLINLALLVPETEQETIRAIVARLQESLRGRLRFRLTMPLPAFSFANIALRVPSDIEVAGR</sequence>
<comment type="similarity">
    <text evidence="3">Belongs to the gas vesicle GvpF/GvpL family.</text>
</comment>
<comment type="subcellular location">
    <subcellularLocation>
        <location evidence="2">Gas vesicle</location>
    </subcellularLocation>
</comment>
<protein>
    <submittedName>
        <fullName evidence="4">GvpL/GvpF family gas vesicle protein</fullName>
    </submittedName>
</protein>